<comment type="caution">
    <text evidence="1">The sequence shown here is derived from an EMBL/GenBank/DDBJ whole genome shotgun (WGS) entry which is preliminary data.</text>
</comment>
<dbReference type="GeneID" id="39982532"/>
<dbReference type="Proteomes" id="UP000192257">
    <property type="component" value="Unassembled WGS sequence"/>
</dbReference>
<dbReference type="VEuPathDB" id="TriTrypDB:TM35_000045580"/>
<sequence length="446" mass="49947">MLKMRGAKSIVDCVSSPFSAVIKFQKQFVDDVIVNVKKRSEELDRYNHEWRNRKVRLYLDHLEEEYLCCVCGKPGVDRDSDDTVTDEFSIIHMPSKERIEQAIISSGQSSESGQHTGLGNSQALNPEVYALLGVLSTSTERDTRKMVAKVQHAILNQEAADKQRGKKSSHRDKGLMKIEEADIDMFEEFFKRPVHGYLCLECHISAKKRLDALTSQIQGILFRGKTPFLRNSSTNGSYIGNTGVGGGGVGVCAIATIKSQGQERTSSKVSPAAKHSRLVSNVKEHDLVTLPDAAILYLRANVRCAVCKRRQACFFIRQSVAFLCQFCCARDRFYRDNAVCINDELMSRETAHLLRTLAYHYERTKGEDKVNPLSSSNEKSRVDLFLEYNNIDLVAAMPPLYVSIDVEPMLPYPPSSLDRRSVAGNTSVSLFKGKTFSLNLGESDIL</sequence>
<protein>
    <submittedName>
        <fullName evidence="1">Uncharacterized protein</fullName>
    </submittedName>
</protein>
<keyword evidence="2" id="KW-1185">Reference proteome</keyword>
<organism evidence="1 2">
    <name type="scientific">Trypanosoma theileri</name>
    <dbReference type="NCBI Taxonomy" id="67003"/>
    <lineage>
        <taxon>Eukaryota</taxon>
        <taxon>Discoba</taxon>
        <taxon>Euglenozoa</taxon>
        <taxon>Kinetoplastea</taxon>
        <taxon>Metakinetoplastina</taxon>
        <taxon>Trypanosomatida</taxon>
        <taxon>Trypanosomatidae</taxon>
        <taxon>Trypanosoma</taxon>
    </lineage>
</organism>
<dbReference type="RefSeq" id="XP_028886410.1">
    <property type="nucleotide sequence ID" value="XM_029022752.1"/>
</dbReference>
<dbReference type="OrthoDB" id="272613at2759"/>
<reference evidence="1 2" key="1">
    <citation type="submission" date="2017-03" db="EMBL/GenBank/DDBJ databases">
        <title>An alternative strategy for trypanosome survival in the mammalian bloodstream revealed through genome and transcriptome analysis of the ubiquitous bovine parasite Trypanosoma (Megatrypanum) theileri.</title>
        <authorList>
            <person name="Kelly S."/>
            <person name="Ivens A."/>
            <person name="Mott A."/>
            <person name="O'Neill E."/>
            <person name="Emms D."/>
            <person name="Macleod O."/>
            <person name="Voorheis P."/>
            <person name="Matthews J."/>
            <person name="Matthews K."/>
            <person name="Carrington M."/>
        </authorList>
    </citation>
    <scope>NUCLEOTIDE SEQUENCE [LARGE SCALE GENOMIC DNA]</scope>
    <source>
        <strain evidence="1">Edinburgh</strain>
    </source>
</reference>
<proteinExistence type="predicted"/>
<dbReference type="AlphaFoldDB" id="A0A1X0P5X6"/>
<gene>
    <name evidence="1" type="ORF">TM35_000045580</name>
</gene>
<dbReference type="EMBL" id="NBCO01000004">
    <property type="protein sequence ID" value="ORC92344.1"/>
    <property type="molecule type" value="Genomic_DNA"/>
</dbReference>
<accession>A0A1X0P5X6</accession>
<name>A0A1X0P5X6_9TRYP</name>
<evidence type="ECO:0000313" key="2">
    <source>
        <dbReference type="Proteomes" id="UP000192257"/>
    </source>
</evidence>
<evidence type="ECO:0000313" key="1">
    <source>
        <dbReference type="EMBL" id="ORC92344.1"/>
    </source>
</evidence>